<accession>A0A5N5D579</accession>
<dbReference type="EMBL" id="VCHE01000075">
    <property type="protein sequence ID" value="KAB2572592.1"/>
    <property type="molecule type" value="Genomic_DNA"/>
</dbReference>
<keyword evidence="3" id="KW-1185">Reference proteome</keyword>
<dbReference type="AlphaFoldDB" id="A0A5N5D579"/>
<feature type="compositionally biased region" description="Pro residues" evidence="1">
    <location>
        <begin position="239"/>
        <end position="254"/>
    </location>
</feature>
<feature type="compositionally biased region" description="Low complexity" evidence="1">
    <location>
        <begin position="228"/>
        <end position="238"/>
    </location>
</feature>
<gene>
    <name evidence="2" type="ORF">DBV05_g8744</name>
</gene>
<feature type="compositionally biased region" description="Polar residues" evidence="1">
    <location>
        <begin position="354"/>
        <end position="371"/>
    </location>
</feature>
<evidence type="ECO:0000256" key="1">
    <source>
        <dbReference type="SAM" id="MobiDB-lite"/>
    </source>
</evidence>
<evidence type="ECO:0000313" key="3">
    <source>
        <dbReference type="Proteomes" id="UP000325902"/>
    </source>
</evidence>
<feature type="region of interest" description="Disordered" evidence="1">
    <location>
        <begin position="117"/>
        <end position="146"/>
    </location>
</feature>
<evidence type="ECO:0000313" key="2">
    <source>
        <dbReference type="EMBL" id="KAB2572592.1"/>
    </source>
</evidence>
<feature type="region of interest" description="Disordered" evidence="1">
    <location>
        <begin position="202"/>
        <end position="385"/>
    </location>
</feature>
<feature type="compositionally biased region" description="Basic and acidic residues" evidence="1">
    <location>
        <begin position="204"/>
        <end position="227"/>
    </location>
</feature>
<feature type="compositionally biased region" description="Pro residues" evidence="1">
    <location>
        <begin position="311"/>
        <end position="321"/>
    </location>
</feature>
<comment type="caution">
    <text evidence="2">The sequence shown here is derived from an EMBL/GenBank/DDBJ whole genome shotgun (WGS) entry which is preliminary data.</text>
</comment>
<reference evidence="2 3" key="1">
    <citation type="journal article" date="2019" name="Sci. Rep.">
        <title>A multi-omics analysis of the grapevine pathogen Lasiodiplodia theobromae reveals that temperature affects the expression of virulence- and pathogenicity-related genes.</title>
        <authorList>
            <person name="Felix C."/>
            <person name="Meneses R."/>
            <person name="Goncalves M.F.M."/>
            <person name="Tilleman L."/>
            <person name="Duarte A.S."/>
            <person name="Jorrin-Novo J.V."/>
            <person name="Van de Peer Y."/>
            <person name="Deforce D."/>
            <person name="Van Nieuwerburgh F."/>
            <person name="Esteves A.C."/>
            <person name="Alves A."/>
        </authorList>
    </citation>
    <scope>NUCLEOTIDE SEQUENCE [LARGE SCALE GENOMIC DNA]</scope>
    <source>
        <strain evidence="2 3">LA-SOL3</strain>
    </source>
</reference>
<protein>
    <submittedName>
        <fullName evidence="2">Uncharacterized protein</fullName>
    </submittedName>
</protein>
<sequence>MEDIALFVLPNMDEEEETGGSKASKASIQVAKLKSKGETSDAEAEESSLGFSETGNHGQAPAELAKILNNEEIAQGGSYGNSLQAASYASDEKAVQALLDKGAKARSLNTEAFDFESGVDEDEVRDTDFDPLPATTFEDVTGGTDGQELQARGDGVVMENAGDEAIAAAYTVEKAEQEAKAKAKEEEEKKAAEDAAKLLAAAKKAREEVEEKTAEEAKAATEAHGKALAEVAAAAEEPAQPPGPMPPGPLPPPSLGGEPWTPLNMPRREPSKGKGRAGKILGDGPIRLPPPPPQIIDVGSPPSPMVEILSPMPPGPMPVPKPAKAKPKPHPNVGFLRWTAGGAVRPAGKRGKTSETPTSSGGDATSPGATTQDEDSQHSNNAKAS</sequence>
<dbReference type="OrthoDB" id="2546325at2759"/>
<feature type="region of interest" description="Disordered" evidence="1">
    <location>
        <begin position="1"/>
        <end position="63"/>
    </location>
</feature>
<dbReference type="Proteomes" id="UP000325902">
    <property type="component" value="Unassembled WGS sequence"/>
</dbReference>
<name>A0A5N5D579_9PEZI</name>
<organism evidence="2 3">
    <name type="scientific">Lasiodiplodia theobromae</name>
    <dbReference type="NCBI Taxonomy" id="45133"/>
    <lineage>
        <taxon>Eukaryota</taxon>
        <taxon>Fungi</taxon>
        <taxon>Dikarya</taxon>
        <taxon>Ascomycota</taxon>
        <taxon>Pezizomycotina</taxon>
        <taxon>Dothideomycetes</taxon>
        <taxon>Dothideomycetes incertae sedis</taxon>
        <taxon>Botryosphaeriales</taxon>
        <taxon>Botryosphaeriaceae</taxon>
        <taxon>Lasiodiplodia</taxon>
    </lineage>
</organism>
<proteinExistence type="predicted"/>